<evidence type="ECO:0000256" key="8">
    <source>
        <dbReference type="PROSITE-ProRule" id="PRU00042"/>
    </source>
</evidence>
<feature type="domain" description="C2H2-type" evidence="9">
    <location>
        <begin position="864"/>
        <end position="891"/>
    </location>
</feature>
<dbReference type="PROSITE" id="PS00028">
    <property type="entry name" value="ZINC_FINGER_C2H2_1"/>
    <property type="match status" value="17"/>
</dbReference>
<feature type="domain" description="C2H2-type" evidence="9">
    <location>
        <begin position="164"/>
        <end position="191"/>
    </location>
</feature>
<accession>A0ABY7FNP8</accession>
<evidence type="ECO:0000256" key="6">
    <source>
        <dbReference type="ARBA" id="ARBA00023163"/>
    </source>
</evidence>
<feature type="domain" description="C2H2-type" evidence="9">
    <location>
        <begin position="250"/>
        <end position="278"/>
    </location>
</feature>
<dbReference type="PANTHER" id="PTHR46179">
    <property type="entry name" value="ZINC FINGER PROTEIN"/>
    <property type="match status" value="1"/>
</dbReference>
<keyword evidence="11" id="KW-1185">Reference proteome</keyword>
<keyword evidence="5" id="KW-0805">Transcription regulation</keyword>
<evidence type="ECO:0000259" key="9">
    <source>
        <dbReference type="PROSITE" id="PS50157"/>
    </source>
</evidence>
<evidence type="ECO:0000313" key="10">
    <source>
        <dbReference type="EMBL" id="WAR22356.1"/>
    </source>
</evidence>
<feature type="domain" description="C2H2-type" evidence="9">
    <location>
        <begin position="193"/>
        <end position="221"/>
    </location>
</feature>
<comment type="subcellular location">
    <subcellularLocation>
        <location evidence="1">Nucleus</location>
    </subcellularLocation>
</comment>
<name>A0ABY7FNP8_MYAAR</name>
<keyword evidence="6" id="KW-0804">Transcription</keyword>
<keyword evidence="3 8" id="KW-0863">Zinc-finger</keyword>
<feature type="domain" description="C2H2-type" evidence="9">
    <location>
        <begin position="222"/>
        <end position="249"/>
    </location>
</feature>
<feature type="domain" description="C2H2-type" evidence="9">
    <location>
        <begin position="835"/>
        <end position="863"/>
    </location>
</feature>
<dbReference type="PROSITE" id="PS50157">
    <property type="entry name" value="ZINC_FINGER_C2H2_2"/>
    <property type="match status" value="18"/>
</dbReference>
<feature type="domain" description="C2H2-type" evidence="9">
    <location>
        <begin position="136"/>
        <end position="163"/>
    </location>
</feature>
<gene>
    <name evidence="10" type="ORF">MAR_016330</name>
</gene>
<evidence type="ECO:0000256" key="7">
    <source>
        <dbReference type="ARBA" id="ARBA00023242"/>
    </source>
</evidence>
<reference evidence="10" key="1">
    <citation type="submission" date="2022-11" db="EMBL/GenBank/DDBJ databases">
        <title>Centuries of genome instability and evolution in soft-shell clam transmissible cancer (bioRxiv).</title>
        <authorList>
            <person name="Hart S.F.M."/>
            <person name="Yonemitsu M.A."/>
            <person name="Giersch R.M."/>
            <person name="Beal B.F."/>
            <person name="Arriagada G."/>
            <person name="Davis B.W."/>
            <person name="Ostrander E.A."/>
            <person name="Goff S.P."/>
            <person name="Metzger M.J."/>
        </authorList>
    </citation>
    <scope>NUCLEOTIDE SEQUENCE</scope>
    <source>
        <strain evidence="10">MELC-2E11</strain>
        <tissue evidence="10">Siphon/mantle</tissue>
    </source>
</reference>
<feature type="domain" description="C2H2-type" evidence="9">
    <location>
        <begin position="760"/>
        <end position="783"/>
    </location>
</feature>
<feature type="domain" description="C2H2-type" evidence="9">
    <location>
        <begin position="1067"/>
        <end position="1087"/>
    </location>
</feature>
<dbReference type="EMBL" id="CP111023">
    <property type="protein sequence ID" value="WAR22356.1"/>
    <property type="molecule type" value="Genomic_DNA"/>
</dbReference>
<dbReference type="SMART" id="SM00355">
    <property type="entry name" value="ZnF_C2H2"/>
    <property type="match status" value="18"/>
</dbReference>
<dbReference type="SMART" id="SM00451">
    <property type="entry name" value="ZnF_U1"/>
    <property type="match status" value="3"/>
</dbReference>
<dbReference type="Pfam" id="PF00096">
    <property type="entry name" value="zf-C2H2"/>
    <property type="match status" value="5"/>
</dbReference>
<feature type="domain" description="C2H2-type" evidence="9">
    <location>
        <begin position="280"/>
        <end position="307"/>
    </location>
</feature>
<dbReference type="InterPro" id="IPR036236">
    <property type="entry name" value="Znf_C2H2_sf"/>
</dbReference>
<keyword evidence="2" id="KW-0479">Metal-binding</keyword>
<dbReference type="SUPFAM" id="SSF57667">
    <property type="entry name" value="beta-beta-alpha zinc fingers"/>
    <property type="match status" value="9"/>
</dbReference>
<dbReference type="Pfam" id="PF12874">
    <property type="entry name" value="zf-met"/>
    <property type="match status" value="3"/>
</dbReference>
<evidence type="ECO:0000313" key="11">
    <source>
        <dbReference type="Proteomes" id="UP001164746"/>
    </source>
</evidence>
<protein>
    <submittedName>
        <fullName evidence="10">ZFP26-like protein</fullName>
    </submittedName>
</protein>
<evidence type="ECO:0000256" key="5">
    <source>
        <dbReference type="ARBA" id="ARBA00023015"/>
    </source>
</evidence>
<proteinExistence type="predicted"/>
<organism evidence="10 11">
    <name type="scientific">Mya arenaria</name>
    <name type="common">Soft-shell clam</name>
    <dbReference type="NCBI Taxonomy" id="6604"/>
    <lineage>
        <taxon>Eukaryota</taxon>
        <taxon>Metazoa</taxon>
        <taxon>Spiralia</taxon>
        <taxon>Lophotrochozoa</taxon>
        <taxon>Mollusca</taxon>
        <taxon>Bivalvia</taxon>
        <taxon>Autobranchia</taxon>
        <taxon>Heteroconchia</taxon>
        <taxon>Euheterodonta</taxon>
        <taxon>Imparidentia</taxon>
        <taxon>Neoheterodontei</taxon>
        <taxon>Myida</taxon>
        <taxon>Myoidea</taxon>
        <taxon>Myidae</taxon>
        <taxon>Mya</taxon>
    </lineage>
</organism>
<sequence length="1162" mass="133136">MMDVVTADDAVSIFKMLIYVQNVVSATMICVFKVILDRIVGDIHWQFIHNDGRGDGGQLYLKENFYFAGDERHNKRYVCNSSLSVHLNIYSVPSSRFPLVLKVITQGVICHIICKSSHLENSNIRVHLNRHVGRKFACEICKKTFLASYSLKIHLQTHKGHKPFSCSCCDATFNTREQLQQHRKFHKNTSRRFYCTKCPKSFTSSSAMKCHDIIIHEGLKPWECSICGLKFGRKTHLQRHEFVHTGRRDYMCEHCGKGFSSNQNVRTHINQIHEKRTPLFPCDVCKKQYKSKNTLKQHLKIHNNQRDFKCKLCSRAFIQKISYQDHMKGHEKGESLRKRACFVKPTEFCHLCKKAFANKTGLRRHIRKHELGQLKREKKLHQVSHDTNSYMYHTIVDIKDHPAETFKSFLSSEHASKMRGAVERSLTLNHNDTELVKVIVDDKFAVRKKVLHKYLIVPNFKDEISDEAIVSGCQKPVESTSIVDDTSVFNLNCNDKKKTDAFSYSSAVSEQLIVSNANFKNKNKKVAISSEESHVNEFDFGEDTVDLDIGEFTAGADDHDEASIVGVHGNQDQNREIAGCKSRDSSGSVNIIPLSSLSTKPDWITIRTRSEDCKDTKVDTSVIYKNSKARSTGKQRISETVKSVINVNALESQEGSNNGRTSLIESSVQTVKENKEQLRHANKLRIEKNPRKIMKKTCKRNIMFRKRKCHVCYKNFTTFSLAKFHSQKHTNDKVEKCEICEYPFKRLSGCIVKKACKCSPKCPLCSKMFPSKLTLYSHMKFEHEPVAKEKNLTKISASGKDDIKIKNKNCVEVLEKCVGTYEERKRSKPSVRPMYECEICPEKMNSRLDHAHHMRNEHGIEKPVKCDLCGVGFQSDSGLNKHKKKHISGTADITIIRHYMCNICGRSYTTNDSLKSHMLLHKNPTPFECPVCANKFTRQCHLKRHMKSKHEGLKQLHCEHCGKAFVDKWALKCHMRSHTGEKPYACKLCEKSFITASSRNVHIKQMHEKLRPFACTRCGADFTAKKSLEHHLSRHEKEDRMNPESVNYDPNFKARVIPVKKMAPKNMYCDLCGRTFTSKKGLQTHRKQRCPKFRNNVTSNMKVHGTNSETLPYSGNSEIPVNIHVRNGMTSLANTISQSTLTYTTTVINVQGSELKLTVSKI</sequence>
<evidence type="ECO:0000256" key="1">
    <source>
        <dbReference type="ARBA" id="ARBA00004123"/>
    </source>
</evidence>
<feature type="domain" description="C2H2-type" evidence="9">
    <location>
        <begin position="899"/>
        <end position="926"/>
    </location>
</feature>
<dbReference type="InterPro" id="IPR013087">
    <property type="entry name" value="Znf_C2H2_type"/>
</dbReference>
<dbReference type="PANTHER" id="PTHR46179:SF13">
    <property type="entry name" value="C2H2-TYPE DOMAIN-CONTAINING PROTEIN"/>
    <property type="match status" value="1"/>
</dbReference>
<keyword evidence="7" id="KW-0539">Nucleus</keyword>
<feature type="domain" description="C2H2-type" evidence="9">
    <location>
        <begin position="308"/>
        <end position="335"/>
    </location>
</feature>
<feature type="domain" description="C2H2-type" evidence="9">
    <location>
        <begin position="956"/>
        <end position="983"/>
    </location>
</feature>
<feature type="domain" description="C2H2-type" evidence="9">
    <location>
        <begin position="347"/>
        <end position="369"/>
    </location>
</feature>
<dbReference type="InterPro" id="IPR051061">
    <property type="entry name" value="Zinc_finger_trans_reg"/>
</dbReference>
<feature type="domain" description="C2H2-type" evidence="9">
    <location>
        <begin position="984"/>
        <end position="1012"/>
    </location>
</feature>
<feature type="domain" description="C2H2-type" evidence="9">
    <location>
        <begin position="1013"/>
        <end position="1040"/>
    </location>
</feature>
<evidence type="ECO:0000256" key="2">
    <source>
        <dbReference type="ARBA" id="ARBA00022723"/>
    </source>
</evidence>
<dbReference type="Proteomes" id="UP001164746">
    <property type="component" value="Chromosome 12"/>
</dbReference>
<dbReference type="InterPro" id="IPR003604">
    <property type="entry name" value="Matrin/U1-like-C_Znf_C2H2"/>
</dbReference>
<keyword evidence="4" id="KW-0862">Zinc</keyword>
<feature type="domain" description="C2H2-type" evidence="9">
    <location>
        <begin position="927"/>
        <end position="955"/>
    </location>
</feature>
<evidence type="ECO:0000256" key="4">
    <source>
        <dbReference type="ARBA" id="ARBA00022833"/>
    </source>
</evidence>
<dbReference type="Gene3D" id="3.30.160.60">
    <property type="entry name" value="Classic Zinc Finger"/>
    <property type="match status" value="12"/>
</dbReference>
<feature type="domain" description="C2H2-type" evidence="9">
    <location>
        <begin position="707"/>
        <end position="734"/>
    </location>
</feature>
<evidence type="ECO:0000256" key="3">
    <source>
        <dbReference type="ARBA" id="ARBA00022771"/>
    </source>
</evidence>